<feature type="transmembrane region" description="Helical" evidence="6">
    <location>
        <begin position="30"/>
        <end position="49"/>
    </location>
</feature>
<accession>A0A5B8J479</accession>
<dbReference type="AlphaFoldDB" id="A0A5B8J479"/>
<keyword evidence="4 6" id="KW-1133">Transmembrane helix</keyword>
<keyword evidence="2" id="KW-1003">Cell membrane</keyword>
<comment type="subcellular location">
    <subcellularLocation>
        <location evidence="1">Cell membrane</location>
        <topology evidence="1">Multi-pass membrane protein</topology>
    </subcellularLocation>
</comment>
<dbReference type="GO" id="GO:0015658">
    <property type="term" value="F:branched-chain amino acid transmembrane transporter activity"/>
    <property type="evidence" value="ECO:0007669"/>
    <property type="project" value="InterPro"/>
</dbReference>
<dbReference type="PANTHER" id="PTHR30482:SF10">
    <property type="entry name" value="HIGH-AFFINITY BRANCHED-CHAIN AMINO ACID TRANSPORT PROTEIN BRAE"/>
    <property type="match status" value="1"/>
</dbReference>
<dbReference type="InterPro" id="IPR043428">
    <property type="entry name" value="LivM-like"/>
</dbReference>
<dbReference type="CDD" id="cd06581">
    <property type="entry name" value="TM_PBP1_LivM_like"/>
    <property type="match status" value="1"/>
</dbReference>
<feature type="transmembrane region" description="Helical" evidence="6">
    <location>
        <begin position="349"/>
        <end position="376"/>
    </location>
</feature>
<gene>
    <name evidence="7" type="ORF">FPZ52_05110</name>
</gene>
<dbReference type="KEGG" id="lit:FPZ52_05110"/>
<feature type="transmembrane region" description="Helical" evidence="6">
    <location>
        <begin position="121"/>
        <end position="138"/>
    </location>
</feature>
<reference evidence="7 8" key="1">
    <citation type="submission" date="2019-07" db="EMBL/GenBank/DDBJ databases">
        <title>Litoreibacter alkalisoli sp. nov., isolated from saline-alkaline soil.</title>
        <authorList>
            <person name="Wang S."/>
            <person name="Xu L."/>
            <person name="Xing Y.-T."/>
            <person name="Sun J.-Q."/>
        </authorList>
    </citation>
    <scope>NUCLEOTIDE SEQUENCE [LARGE SCALE GENOMIC DNA]</scope>
    <source>
        <strain evidence="7 8">LN3S51</strain>
    </source>
</reference>
<proteinExistence type="predicted"/>
<organism evidence="7 8">
    <name type="scientific">Qingshengfaniella alkalisoli</name>
    <dbReference type="NCBI Taxonomy" id="2599296"/>
    <lineage>
        <taxon>Bacteria</taxon>
        <taxon>Pseudomonadati</taxon>
        <taxon>Pseudomonadota</taxon>
        <taxon>Alphaproteobacteria</taxon>
        <taxon>Rhodobacterales</taxon>
        <taxon>Paracoccaceae</taxon>
        <taxon>Qingshengfaniella</taxon>
    </lineage>
</organism>
<feature type="transmembrane region" description="Helical" evidence="6">
    <location>
        <begin position="89"/>
        <end position="109"/>
    </location>
</feature>
<feature type="transmembrane region" description="Helical" evidence="6">
    <location>
        <begin position="312"/>
        <end position="329"/>
    </location>
</feature>
<dbReference type="RefSeq" id="WP_146364327.1">
    <property type="nucleotide sequence ID" value="NZ_CP042261.1"/>
</dbReference>
<evidence type="ECO:0000256" key="3">
    <source>
        <dbReference type="ARBA" id="ARBA00022692"/>
    </source>
</evidence>
<keyword evidence="3 6" id="KW-0812">Transmembrane</keyword>
<feature type="transmembrane region" description="Helical" evidence="6">
    <location>
        <begin position="158"/>
        <end position="180"/>
    </location>
</feature>
<dbReference type="Proteomes" id="UP000318483">
    <property type="component" value="Chromosome"/>
</dbReference>
<dbReference type="EMBL" id="CP042261">
    <property type="protein sequence ID" value="QDY69070.1"/>
    <property type="molecule type" value="Genomic_DNA"/>
</dbReference>
<evidence type="ECO:0000256" key="4">
    <source>
        <dbReference type="ARBA" id="ARBA00022989"/>
    </source>
</evidence>
<evidence type="ECO:0000313" key="7">
    <source>
        <dbReference type="EMBL" id="QDY69070.1"/>
    </source>
</evidence>
<feature type="transmembrane region" description="Helical" evidence="6">
    <location>
        <begin position="261"/>
        <end position="282"/>
    </location>
</feature>
<sequence length="435" mass="46255">MTHTVRTAVMFSFIAALILLAGIMQGWNNALLILNMGLISAIMALGVNLQWGFAGLFNVGVMGFVALGGLASVVVSMPPTAGAWTLNAGPQAIFALAVGIGIIAACIYAWNHMANGMARSIALLVLLIGGFFLYRGLFDPAVARIEAIDPAATGYLGGVNLPILLAWPVGGLLAAGAAWVIGKTALGLRSDYLAIATLGIAEIVIAILKNEDWLSRGVKNVVGLPRPVPYEIDLQNSASFVSRAEGLGIDPVTASTLFVKFSYACLFTAVLALLLVLAELALKSPWGRMMRAIRDNETAAEAMGKNVKKRHLQIFILGSAICGIAGAMMTTLDGQLTPGTYQPLRFTFLIWVMVIVGGSGNNFGAVLGGMLIWFLWVEVEPIGRWLLEVITSPLPADNALRVHLLESAAHMRLLTMGIVLLVVLRFSPRGLLPER</sequence>
<evidence type="ECO:0000256" key="1">
    <source>
        <dbReference type="ARBA" id="ARBA00004651"/>
    </source>
</evidence>
<protein>
    <submittedName>
        <fullName evidence="7">Branched-chain amino acid ABC transporter permease</fullName>
    </submittedName>
</protein>
<feature type="transmembrane region" description="Helical" evidence="6">
    <location>
        <begin position="56"/>
        <end position="77"/>
    </location>
</feature>
<evidence type="ECO:0000256" key="2">
    <source>
        <dbReference type="ARBA" id="ARBA00022475"/>
    </source>
</evidence>
<name>A0A5B8J479_9RHOB</name>
<feature type="transmembrane region" description="Helical" evidence="6">
    <location>
        <begin position="192"/>
        <end position="208"/>
    </location>
</feature>
<keyword evidence="8" id="KW-1185">Reference proteome</keyword>
<dbReference type="Pfam" id="PF02653">
    <property type="entry name" value="BPD_transp_2"/>
    <property type="match status" value="1"/>
</dbReference>
<dbReference type="PANTHER" id="PTHR30482">
    <property type="entry name" value="HIGH-AFFINITY BRANCHED-CHAIN AMINO ACID TRANSPORT SYSTEM PERMEASE"/>
    <property type="match status" value="1"/>
</dbReference>
<keyword evidence="5 6" id="KW-0472">Membrane</keyword>
<dbReference type="GO" id="GO:0005886">
    <property type="term" value="C:plasma membrane"/>
    <property type="evidence" value="ECO:0007669"/>
    <property type="project" value="UniProtKB-SubCell"/>
</dbReference>
<feature type="transmembrane region" description="Helical" evidence="6">
    <location>
        <begin position="7"/>
        <end position="24"/>
    </location>
</feature>
<evidence type="ECO:0000256" key="6">
    <source>
        <dbReference type="SAM" id="Phobius"/>
    </source>
</evidence>
<dbReference type="OrthoDB" id="9814461at2"/>
<evidence type="ECO:0000313" key="8">
    <source>
        <dbReference type="Proteomes" id="UP000318483"/>
    </source>
</evidence>
<dbReference type="InterPro" id="IPR001851">
    <property type="entry name" value="ABC_transp_permease"/>
</dbReference>
<evidence type="ECO:0000256" key="5">
    <source>
        <dbReference type="ARBA" id="ARBA00023136"/>
    </source>
</evidence>